<evidence type="ECO:0008006" key="5">
    <source>
        <dbReference type="Google" id="ProtNLM"/>
    </source>
</evidence>
<evidence type="ECO:0000256" key="2">
    <source>
        <dbReference type="SAM" id="Phobius"/>
    </source>
</evidence>
<dbReference type="PATRIC" id="fig|1423813.3.peg.2276"/>
<comment type="caution">
    <text evidence="3">The sequence shown here is derived from an EMBL/GenBank/DDBJ whole genome shotgun (WGS) entry which is preliminary data.</text>
</comment>
<feature type="region of interest" description="Disordered" evidence="1">
    <location>
        <begin position="133"/>
        <end position="162"/>
    </location>
</feature>
<keyword evidence="2" id="KW-0812">Transmembrane</keyword>
<evidence type="ECO:0000313" key="4">
    <source>
        <dbReference type="Proteomes" id="UP000051733"/>
    </source>
</evidence>
<dbReference type="AlphaFoldDB" id="A0A0R2AAC5"/>
<name>A0A0R2AAC5_9LACO</name>
<feature type="transmembrane region" description="Helical" evidence="2">
    <location>
        <begin position="38"/>
        <end position="57"/>
    </location>
</feature>
<proteinExistence type="predicted"/>
<accession>A0A0R2AAC5</accession>
<keyword evidence="2" id="KW-0472">Membrane</keyword>
<sequence length="162" mass="16515">MDLNSLNLGTSGEVAAIVAVVGLITQALKKWTSLDSKYLPWLSAILGVIGGLAVFGYFGDTNYLNGALLGLLAGGATSGLFDGLQPAVKAVATTLQASKDAKTVQAQTAQEQGVSQAVTSYLQEHPEALLAAAAKVTSQGGESTDDGSQTQEATQTTQSQAN</sequence>
<evidence type="ECO:0000256" key="1">
    <source>
        <dbReference type="SAM" id="MobiDB-lite"/>
    </source>
</evidence>
<protein>
    <recommendedName>
        <fullName evidence="5">Holin</fullName>
    </recommendedName>
</protein>
<feature type="transmembrane region" description="Helical" evidence="2">
    <location>
        <begin position="6"/>
        <end position="26"/>
    </location>
</feature>
<dbReference type="RefSeq" id="WP_057779435.1">
    <property type="nucleotide sequence ID" value="NZ_AYYY01000043.1"/>
</dbReference>
<organism evidence="3 4">
    <name type="scientific">Paucilactobacillus vaccinostercus DSM 20634</name>
    <dbReference type="NCBI Taxonomy" id="1423813"/>
    <lineage>
        <taxon>Bacteria</taxon>
        <taxon>Bacillati</taxon>
        <taxon>Bacillota</taxon>
        <taxon>Bacilli</taxon>
        <taxon>Lactobacillales</taxon>
        <taxon>Lactobacillaceae</taxon>
        <taxon>Paucilactobacillus</taxon>
    </lineage>
</organism>
<reference evidence="3 4" key="1">
    <citation type="journal article" date="2015" name="Genome Announc.">
        <title>Expanding the biotechnology potential of lactobacilli through comparative genomics of 213 strains and associated genera.</title>
        <authorList>
            <person name="Sun Z."/>
            <person name="Harris H.M."/>
            <person name="McCann A."/>
            <person name="Guo C."/>
            <person name="Argimon S."/>
            <person name="Zhang W."/>
            <person name="Yang X."/>
            <person name="Jeffery I.B."/>
            <person name="Cooney J.C."/>
            <person name="Kagawa T.F."/>
            <person name="Liu W."/>
            <person name="Song Y."/>
            <person name="Salvetti E."/>
            <person name="Wrobel A."/>
            <person name="Rasinkangas P."/>
            <person name="Parkhill J."/>
            <person name="Rea M.C."/>
            <person name="O'Sullivan O."/>
            <person name="Ritari J."/>
            <person name="Douillard F.P."/>
            <person name="Paul Ross R."/>
            <person name="Yang R."/>
            <person name="Briner A.E."/>
            <person name="Felis G.E."/>
            <person name="de Vos W.M."/>
            <person name="Barrangou R."/>
            <person name="Klaenhammer T.R."/>
            <person name="Caufield P.W."/>
            <person name="Cui Y."/>
            <person name="Zhang H."/>
            <person name="O'Toole P.W."/>
        </authorList>
    </citation>
    <scope>NUCLEOTIDE SEQUENCE [LARGE SCALE GENOMIC DNA]</scope>
    <source>
        <strain evidence="3 4">DSM 20634</strain>
    </source>
</reference>
<dbReference type="STRING" id="1423813.FC26_GL002234"/>
<dbReference type="Proteomes" id="UP000051733">
    <property type="component" value="Unassembled WGS sequence"/>
</dbReference>
<evidence type="ECO:0000313" key="3">
    <source>
        <dbReference type="EMBL" id="KRM61019.1"/>
    </source>
</evidence>
<keyword evidence="2" id="KW-1133">Transmembrane helix</keyword>
<feature type="compositionally biased region" description="Low complexity" evidence="1">
    <location>
        <begin position="148"/>
        <end position="162"/>
    </location>
</feature>
<dbReference type="EMBL" id="AYYY01000043">
    <property type="protein sequence ID" value="KRM61019.1"/>
    <property type="molecule type" value="Genomic_DNA"/>
</dbReference>
<gene>
    <name evidence="3" type="ORF">FC26_GL002234</name>
</gene>
<keyword evidence="4" id="KW-1185">Reference proteome</keyword>